<protein>
    <submittedName>
        <fullName evidence="2">Envelope glycoprotein</fullName>
    </submittedName>
</protein>
<keyword evidence="2" id="KW-0946">Virion</keyword>
<dbReference type="Proteomes" id="UP000197619">
    <property type="component" value="Unassembled WGS sequence"/>
</dbReference>
<dbReference type="SUPFAM" id="SSF58069">
    <property type="entry name" value="Virus ectodomain"/>
    <property type="match status" value="1"/>
</dbReference>
<dbReference type="InterPro" id="IPR018154">
    <property type="entry name" value="TLV/ENV_coat_polyprotein"/>
</dbReference>
<dbReference type="PANTHER" id="PTHR10424">
    <property type="entry name" value="VIRAL ENVELOPE PROTEIN"/>
    <property type="match status" value="1"/>
</dbReference>
<accession>A0A218VDL7</accession>
<gene>
    <name evidence="2" type="primary">ENV_1</name>
    <name evidence="2" type="ORF">RLOC_00011873</name>
</gene>
<evidence type="ECO:0000256" key="1">
    <source>
        <dbReference type="SAM" id="Phobius"/>
    </source>
</evidence>
<dbReference type="PANTHER" id="PTHR10424:SF82">
    <property type="entry name" value="ENVELOPE GLYCOPROTEIN-RELATED"/>
    <property type="match status" value="1"/>
</dbReference>
<name>A0A218VDL7_9PASE</name>
<feature type="transmembrane region" description="Helical" evidence="1">
    <location>
        <begin position="149"/>
        <end position="175"/>
    </location>
</feature>
<keyword evidence="3" id="KW-1185">Reference proteome</keyword>
<dbReference type="Pfam" id="PF00429">
    <property type="entry name" value="TLV_coat"/>
    <property type="match status" value="1"/>
</dbReference>
<dbReference type="Gene3D" id="1.10.287.210">
    <property type="match status" value="1"/>
</dbReference>
<dbReference type="EMBL" id="MUZQ01000007">
    <property type="protein sequence ID" value="OWK63999.1"/>
    <property type="molecule type" value="Genomic_DNA"/>
</dbReference>
<dbReference type="AlphaFoldDB" id="A0A218VDL7"/>
<keyword evidence="2" id="KW-0261">Viral envelope protein</keyword>
<comment type="caution">
    <text evidence="2">The sequence shown here is derived from an EMBL/GenBank/DDBJ whole genome shotgun (WGS) entry which is preliminary data.</text>
</comment>
<proteinExistence type="predicted"/>
<keyword evidence="1" id="KW-0812">Transmembrane</keyword>
<evidence type="ECO:0000313" key="3">
    <source>
        <dbReference type="Proteomes" id="UP000197619"/>
    </source>
</evidence>
<dbReference type="CDD" id="cd09851">
    <property type="entry name" value="HTLV-1-like_HR1-HR2"/>
    <property type="match status" value="1"/>
</dbReference>
<keyword evidence="1" id="KW-0472">Membrane</keyword>
<evidence type="ECO:0000313" key="2">
    <source>
        <dbReference type="EMBL" id="OWK63999.1"/>
    </source>
</evidence>
<organism evidence="2 3">
    <name type="scientific">Lonchura striata</name>
    <name type="common">white-rumped munia</name>
    <dbReference type="NCBI Taxonomy" id="40157"/>
    <lineage>
        <taxon>Eukaryota</taxon>
        <taxon>Metazoa</taxon>
        <taxon>Chordata</taxon>
        <taxon>Craniata</taxon>
        <taxon>Vertebrata</taxon>
        <taxon>Euteleostomi</taxon>
        <taxon>Archelosauria</taxon>
        <taxon>Archosauria</taxon>
        <taxon>Dinosauria</taxon>
        <taxon>Saurischia</taxon>
        <taxon>Theropoda</taxon>
        <taxon>Coelurosauria</taxon>
        <taxon>Aves</taxon>
        <taxon>Neognathae</taxon>
        <taxon>Neoaves</taxon>
        <taxon>Telluraves</taxon>
        <taxon>Australaves</taxon>
        <taxon>Passeriformes</taxon>
        <taxon>Passeroidea</taxon>
        <taxon>Estrildidae</taxon>
        <taxon>Estrildinae</taxon>
        <taxon>Lonchura</taxon>
    </lineage>
</organism>
<keyword evidence="1" id="KW-1133">Transmembrane helix</keyword>
<sequence>MYNVQNIPERHIQNQEPFTALAVTVLMLAGGAGVGTGVAFLVKQTKEFNSLRIAVDEDLERIEQSISALEKSVRSLSEIVLQNRRGLDLLFLQQGGLCAALREECCVYADHTGVVRDTITKLKAGLEKRKREREAQQSWYETWFNHSPWLTTLLSTIVGPLILLVLGLTFGPCIFNKVIEIVKRRLEAAHLMLIKAKYETLPGDPEVEETLILAHQEKKRFDEQNDKRLNGEL</sequence>
<reference evidence="2 3" key="1">
    <citation type="submission" date="2017-05" db="EMBL/GenBank/DDBJ databases">
        <title>Genome of assembly of the Bengalese finch, Lonchura striata domestica.</title>
        <authorList>
            <person name="Colquitt B.M."/>
            <person name="Brainard M.S."/>
        </authorList>
    </citation>
    <scope>NUCLEOTIDE SEQUENCE [LARGE SCALE GENOMIC DNA]</scope>
    <source>
        <strain evidence="2">White83orange57</strain>
    </source>
</reference>
<feature type="transmembrane region" description="Helical" evidence="1">
    <location>
        <begin position="20"/>
        <end position="42"/>
    </location>
</feature>